<evidence type="ECO:0000313" key="6">
    <source>
        <dbReference type="Proteomes" id="UP000198211"/>
    </source>
</evidence>
<feature type="region of interest" description="Disordered" evidence="3">
    <location>
        <begin position="19"/>
        <end position="55"/>
    </location>
</feature>
<dbReference type="InterPro" id="IPR001715">
    <property type="entry name" value="CH_dom"/>
</dbReference>
<dbReference type="Gene3D" id="1.10.418.10">
    <property type="entry name" value="Calponin-like domain"/>
    <property type="match status" value="1"/>
</dbReference>
<dbReference type="PANTHER" id="PTHR46613:SF1">
    <property type="entry name" value="RADIAL SPOKE HEAD 10 HOMOLOG B-RELATED"/>
    <property type="match status" value="1"/>
</dbReference>
<comment type="caution">
    <text evidence="5">The sequence shown here is derived from an EMBL/GenBank/DDBJ whole genome shotgun (WGS) entry which is preliminary data.</text>
</comment>
<feature type="domain" description="Calponin-homology (CH)" evidence="4">
    <location>
        <begin position="593"/>
        <end position="703"/>
    </location>
</feature>
<proteinExistence type="predicted"/>
<gene>
    <name evidence="5" type="ORF">PHMEG_000384</name>
</gene>
<dbReference type="GO" id="GO:0042995">
    <property type="term" value="C:cell projection"/>
    <property type="evidence" value="ECO:0007669"/>
    <property type="project" value="UniProtKB-SubCell"/>
</dbReference>
<dbReference type="STRING" id="4795.A0A225X5P9"/>
<evidence type="ECO:0000256" key="1">
    <source>
        <dbReference type="ARBA" id="ARBA00004316"/>
    </source>
</evidence>
<dbReference type="InterPro" id="IPR036872">
    <property type="entry name" value="CH_dom_sf"/>
</dbReference>
<protein>
    <recommendedName>
        <fullName evidence="4">Calponin-homology (CH) domain-containing protein</fullName>
    </recommendedName>
</protein>
<evidence type="ECO:0000313" key="5">
    <source>
        <dbReference type="EMBL" id="OWZ24560.1"/>
    </source>
</evidence>
<reference evidence="6" key="1">
    <citation type="submission" date="2017-03" db="EMBL/GenBank/DDBJ databases">
        <title>Phytopthora megakarya and P. palmivora, two closely related causual agents of cacao black pod achieved similar genome size and gene model numbers by different mechanisms.</title>
        <authorList>
            <person name="Ali S."/>
            <person name="Shao J."/>
            <person name="Larry D.J."/>
            <person name="Kronmiller B."/>
            <person name="Shen D."/>
            <person name="Strem M.D."/>
            <person name="Melnick R.L."/>
            <person name="Guiltinan M.J."/>
            <person name="Tyler B.M."/>
            <person name="Meinhardt L.W."/>
            <person name="Bailey B.A."/>
        </authorList>
    </citation>
    <scope>NUCLEOTIDE SEQUENCE [LARGE SCALE GENOMIC DNA]</scope>
    <source>
        <strain evidence="6">zdho120</strain>
    </source>
</reference>
<dbReference type="PROSITE" id="PS50021">
    <property type="entry name" value="CH"/>
    <property type="match status" value="1"/>
</dbReference>
<dbReference type="OrthoDB" id="193095at2759"/>
<accession>A0A225X5P9</accession>
<dbReference type="AlphaFoldDB" id="A0A225X5P9"/>
<name>A0A225X5P9_9STRA</name>
<feature type="region of interest" description="Disordered" evidence="3">
    <location>
        <begin position="429"/>
        <end position="472"/>
    </location>
</feature>
<feature type="compositionally biased region" description="Polar residues" evidence="3">
    <location>
        <begin position="19"/>
        <end position="36"/>
    </location>
</feature>
<dbReference type="PANTHER" id="PTHR46613">
    <property type="entry name" value="RADIAL SPOKE HEAD 10 HOMOLOG B-RELATED"/>
    <property type="match status" value="1"/>
</dbReference>
<keyword evidence="6" id="KW-1185">Reference proteome</keyword>
<comment type="subcellular location">
    <subcellularLocation>
        <location evidence="1">Cell projection</location>
    </subcellularLocation>
</comment>
<feature type="compositionally biased region" description="Basic and acidic residues" evidence="3">
    <location>
        <begin position="463"/>
        <end position="472"/>
    </location>
</feature>
<dbReference type="Pfam" id="PF00307">
    <property type="entry name" value="CH"/>
    <property type="match status" value="1"/>
</dbReference>
<sequence>MEPLSITSGCVVPKLHQLNNGGDNRYFNNAPNGGSTSERHVHRSSRRYADGSKSARMDTVMPARVSGSSVDFLETAVLPPMQLRPAVTTTPNTITSFRHAQQTPEADSPEAYKNHRGSEAEFQVLHPAIDELADERGEDLARVLLNRWSIHSGEEQFASISLFCEMKLNEAKRMASWAEAPNRFYTVVCCQLLEKYISRLAMSKISHNNADPVTATVGQSIAFLRRIHAEFVASIFLPLTQAQVHDYAASGSGVDYEQRTPYFTEFKRLRRKTQALVATVRERESSRTTRQQLPGKIRKLLGHRAKHRDQQTLALTFRGWATAMAAQHQIRALKIQTFRCMRKTNLTTWFRVWRIEALRRAYHRESADYQAMLSVTAASLSRKDIAIAEAEAKVTSMARIIDSLTESNKQLSYRVDQLENLSAAAAFASGGDGGSDNRNNYGFSESESGRRHASDDGNSPSGRRREANYERIDTLLTQDDERMDRTNRMLLETMFGMARMVETCAIQMSKDMMDSLEYQMDGSVLQHLAEMIQTENELKAKADAAEGSSGLSSLHFSKNASGRTATAIASSSAIATARPARVRPVTVRDLAQMPIDTLLLYWFRMHLSLSSSVEKPSDRTIKNFTSDLADGRRFSFLLHRLFPSWFDASMVHELDVDQRLQNISSFHERVQPPLPLVVTSDSIHASSGTENIAFVAMLFGTAVGTVRKLNMEKQRGEFLNVVTTWRRVRGLLLEVKRMNDNYDAGMVAHLLKEMRTCETIFKQLHSDLDHIAVTSNETSSALSQIAYKALSITWSCVRARDIHPHAPLGLVDERTHERIREFSKVEDSCIRDLLVHDSEIVFNQLHQSTARRGSGLTRMLPVVPERDVDFATAAVRRALLAYSKDLNDIFKHYSATGGAGSLAAMSLTEFNKFIKDCFLGDKQITPEVAENIYKAALPPLPESTNDVIIPTTTTASTAPVAAPGDSNTDATTEEERELSGRQFADALVRLAAAKYAPMPAPRAVRGHARAAPMPALPLDERFRMLMEQDILPHAMRSQRELFRAAVAEPKVREVFQRHKPVLLRIFRYYASMHALREQNSTLSLAAFIVMARDCKLIGSFVTEHTLKQMLVNLQRDDGNSSLTPVAANTEAELEMLRADFSDFQEALAALTEYVVCNPYVALHKRVDQFLQEMLLPRARQKKKHGE</sequence>
<dbReference type="Proteomes" id="UP000198211">
    <property type="component" value="Unassembled WGS sequence"/>
</dbReference>
<feature type="compositionally biased region" description="Polar residues" evidence="3">
    <location>
        <begin position="437"/>
        <end position="446"/>
    </location>
</feature>
<evidence type="ECO:0000259" key="4">
    <source>
        <dbReference type="PROSITE" id="PS50021"/>
    </source>
</evidence>
<evidence type="ECO:0000256" key="2">
    <source>
        <dbReference type="ARBA" id="ARBA00023273"/>
    </source>
</evidence>
<feature type="region of interest" description="Disordered" evidence="3">
    <location>
        <begin position="953"/>
        <end position="978"/>
    </location>
</feature>
<dbReference type="SUPFAM" id="SSF47576">
    <property type="entry name" value="Calponin-homology domain, CH-domain"/>
    <property type="match status" value="1"/>
</dbReference>
<organism evidence="5 6">
    <name type="scientific">Phytophthora megakarya</name>
    <dbReference type="NCBI Taxonomy" id="4795"/>
    <lineage>
        <taxon>Eukaryota</taxon>
        <taxon>Sar</taxon>
        <taxon>Stramenopiles</taxon>
        <taxon>Oomycota</taxon>
        <taxon>Peronosporomycetes</taxon>
        <taxon>Peronosporales</taxon>
        <taxon>Peronosporaceae</taxon>
        <taxon>Phytophthora</taxon>
    </lineage>
</organism>
<dbReference type="EMBL" id="NBNE01000009">
    <property type="protein sequence ID" value="OWZ24560.1"/>
    <property type="molecule type" value="Genomic_DNA"/>
</dbReference>
<evidence type="ECO:0000256" key="3">
    <source>
        <dbReference type="SAM" id="MobiDB-lite"/>
    </source>
</evidence>
<keyword evidence="2" id="KW-0966">Cell projection</keyword>
<feature type="compositionally biased region" description="Low complexity" evidence="3">
    <location>
        <begin position="953"/>
        <end position="963"/>
    </location>
</feature>